<evidence type="ECO:0000256" key="16">
    <source>
        <dbReference type="SAM" id="Phobius"/>
    </source>
</evidence>
<dbReference type="Gene3D" id="1.10.287.70">
    <property type="match status" value="1"/>
</dbReference>
<keyword evidence="12 16" id="KW-0472">Membrane</keyword>
<evidence type="ECO:0000256" key="15">
    <source>
        <dbReference type="SAM" id="MobiDB-lite"/>
    </source>
</evidence>
<feature type="compositionally biased region" description="Basic and acidic residues" evidence="15">
    <location>
        <begin position="390"/>
        <end position="400"/>
    </location>
</feature>
<accession>A0AAD9BFS1</accession>
<evidence type="ECO:0000256" key="14">
    <source>
        <dbReference type="ARBA" id="ARBA00023303"/>
    </source>
</evidence>
<evidence type="ECO:0000256" key="4">
    <source>
        <dbReference type="ARBA" id="ARBA00022448"/>
    </source>
</evidence>
<dbReference type="InterPro" id="IPR013099">
    <property type="entry name" value="K_chnl_dom"/>
</dbReference>
<keyword evidence="14 18" id="KW-0407">Ion channel</keyword>
<keyword evidence="19" id="KW-1185">Reference proteome</keyword>
<feature type="region of interest" description="Disordered" evidence="15">
    <location>
        <begin position="566"/>
        <end position="641"/>
    </location>
</feature>
<dbReference type="GO" id="GO:0005886">
    <property type="term" value="C:plasma membrane"/>
    <property type="evidence" value="ECO:0007669"/>
    <property type="project" value="UniProtKB-SubCell"/>
</dbReference>
<dbReference type="PANTHER" id="PTHR11003:SF75">
    <property type="entry name" value="POTASSIUM CHANNEL SUBFAMILY K MEMBER 9"/>
    <property type="match status" value="1"/>
</dbReference>
<keyword evidence="10 16" id="KW-1133">Transmembrane helix</keyword>
<dbReference type="InterPro" id="IPR005407">
    <property type="entry name" value="KCNK9"/>
</dbReference>
<evidence type="ECO:0000256" key="9">
    <source>
        <dbReference type="ARBA" id="ARBA00022958"/>
    </source>
</evidence>
<evidence type="ECO:0000256" key="6">
    <source>
        <dbReference type="ARBA" id="ARBA00022538"/>
    </source>
</evidence>
<dbReference type="SUPFAM" id="SSF81324">
    <property type="entry name" value="Voltage-gated potassium channels"/>
    <property type="match status" value="1"/>
</dbReference>
<gene>
    <name evidence="18" type="ORF">KUDE01_026257</name>
</gene>
<dbReference type="PANTHER" id="PTHR11003">
    <property type="entry name" value="POTASSIUM CHANNEL, SUBFAMILY K"/>
    <property type="match status" value="1"/>
</dbReference>
<keyword evidence="6" id="KW-0633">Potassium transport</keyword>
<feature type="domain" description="Potassium channel" evidence="17">
    <location>
        <begin position="77"/>
        <end position="153"/>
    </location>
</feature>
<dbReference type="GO" id="GO:0022841">
    <property type="term" value="F:potassium ion leak channel activity"/>
    <property type="evidence" value="ECO:0007669"/>
    <property type="project" value="TreeGrafter"/>
</dbReference>
<keyword evidence="9" id="KW-0630">Potassium</keyword>
<comment type="subcellular location">
    <subcellularLocation>
        <location evidence="1">Cell membrane</location>
        <topology evidence="1">Multi-pass membrane protein</topology>
    </subcellularLocation>
</comment>
<comment type="similarity">
    <text evidence="2">Belongs to the two pore domain potassium channel (TC 1.A.1.8) family.</text>
</comment>
<comment type="caution">
    <text evidence="18">The sequence shown here is derived from an EMBL/GenBank/DDBJ whole genome shotgun (WGS) entry which is preliminary data.</text>
</comment>
<feature type="transmembrane region" description="Helical" evidence="16">
    <location>
        <begin position="15"/>
        <end position="35"/>
    </location>
</feature>
<keyword evidence="4" id="KW-0813">Transport</keyword>
<evidence type="ECO:0000256" key="8">
    <source>
        <dbReference type="ARBA" id="ARBA00022826"/>
    </source>
</evidence>
<feature type="region of interest" description="Disordered" evidence="15">
    <location>
        <begin position="343"/>
        <end position="408"/>
    </location>
</feature>
<evidence type="ECO:0000259" key="17">
    <source>
        <dbReference type="Pfam" id="PF07885"/>
    </source>
</evidence>
<reference evidence="18" key="1">
    <citation type="submission" date="2023-04" db="EMBL/GenBank/DDBJ databases">
        <title>Chromosome-level genome of Chaenocephalus aceratus.</title>
        <authorList>
            <person name="Park H."/>
        </authorList>
    </citation>
    <scope>NUCLEOTIDE SEQUENCE</scope>
    <source>
        <strain evidence="18">DE</strain>
        <tissue evidence="18">Muscle</tissue>
    </source>
</reference>
<evidence type="ECO:0000256" key="3">
    <source>
        <dbReference type="ARBA" id="ARBA00016209"/>
    </source>
</evidence>
<dbReference type="InterPro" id="IPR003092">
    <property type="entry name" value="2pore_dom_K_chnl_TASK"/>
</dbReference>
<feature type="transmembrane region" description="Helical" evidence="16">
    <location>
        <begin position="69"/>
        <end position="87"/>
    </location>
</feature>
<evidence type="ECO:0000256" key="7">
    <source>
        <dbReference type="ARBA" id="ARBA00022692"/>
    </source>
</evidence>
<evidence type="ECO:0000313" key="18">
    <source>
        <dbReference type="EMBL" id="KAK1880733.1"/>
    </source>
</evidence>
<evidence type="ECO:0000313" key="19">
    <source>
        <dbReference type="Proteomes" id="UP001228049"/>
    </source>
</evidence>
<evidence type="ECO:0000256" key="10">
    <source>
        <dbReference type="ARBA" id="ARBA00022989"/>
    </source>
</evidence>
<dbReference type="GO" id="GO:0015271">
    <property type="term" value="F:outward rectifier potassium channel activity"/>
    <property type="evidence" value="ECO:0007669"/>
    <property type="project" value="TreeGrafter"/>
</dbReference>
<dbReference type="Pfam" id="PF07885">
    <property type="entry name" value="Ion_trans_2"/>
    <property type="match status" value="2"/>
</dbReference>
<dbReference type="PRINTS" id="PR01095">
    <property type="entry name" value="TASKCHANNEL"/>
</dbReference>
<evidence type="ECO:0000256" key="11">
    <source>
        <dbReference type="ARBA" id="ARBA00023065"/>
    </source>
</evidence>
<dbReference type="Proteomes" id="UP001228049">
    <property type="component" value="Unassembled WGS sequence"/>
</dbReference>
<keyword evidence="7 16" id="KW-0812">Transmembrane</keyword>
<keyword evidence="11" id="KW-0406">Ion transport</keyword>
<proteinExistence type="inferred from homology"/>
<feature type="transmembrane region" description="Helical" evidence="16">
    <location>
        <begin position="130"/>
        <end position="157"/>
    </location>
</feature>
<name>A0AAD9BFS1_DISEL</name>
<evidence type="ECO:0000256" key="1">
    <source>
        <dbReference type="ARBA" id="ARBA00004651"/>
    </source>
</evidence>
<evidence type="ECO:0000256" key="5">
    <source>
        <dbReference type="ARBA" id="ARBA00022475"/>
    </source>
</evidence>
<dbReference type="GO" id="GO:0030322">
    <property type="term" value="P:stabilization of membrane potential"/>
    <property type="evidence" value="ECO:0007669"/>
    <property type="project" value="TreeGrafter"/>
</dbReference>
<dbReference type="EMBL" id="JASDAP010000025">
    <property type="protein sequence ID" value="KAK1880733.1"/>
    <property type="molecule type" value="Genomic_DNA"/>
</dbReference>
<feature type="transmembrane region" description="Helical" evidence="16">
    <location>
        <begin position="99"/>
        <end position="118"/>
    </location>
</feature>
<dbReference type="InterPro" id="IPR003280">
    <property type="entry name" value="2pore_dom_K_chnl"/>
</dbReference>
<keyword evidence="13" id="KW-0325">Glycoprotein</keyword>
<keyword evidence="5" id="KW-1003">Cell membrane</keyword>
<dbReference type="AlphaFoldDB" id="A0AAD9BFS1"/>
<protein>
    <recommendedName>
        <fullName evidence="3">Potassium channel subfamily K member 9</fullName>
    </recommendedName>
</protein>
<keyword evidence="8" id="KW-0631">Potassium channel</keyword>
<feature type="compositionally biased region" description="Low complexity" evidence="15">
    <location>
        <begin position="379"/>
        <end position="389"/>
    </location>
</feature>
<feature type="domain" description="Potassium channel" evidence="17">
    <location>
        <begin position="5"/>
        <end position="42"/>
    </location>
</feature>
<evidence type="ECO:0000256" key="13">
    <source>
        <dbReference type="ARBA" id="ARBA00023180"/>
    </source>
</evidence>
<evidence type="ECO:0000256" key="2">
    <source>
        <dbReference type="ARBA" id="ARBA00006666"/>
    </source>
</evidence>
<organism evidence="18 19">
    <name type="scientific">Dissostichus eleginoides</name>
    <name type="common">Patagonian toothfish</name>
    <name type="synonym">Dissostichus amissus</name>
    <dbReference type="NCBI Taxonomy" id="100907"/>
    <lineage>
        <taxon>Eukaryota</taxon>
        <taxon>Metazoa</taxon>
        <taxon>Chordata</taxon>
        <taxon>Craniata</taxon>
        <taxon>Vertebrata</taxon>
        <taxon>Euteleostomi</taxon>
        <taxon>Actinopterygii</taxon>
        <taxon>Neopterygii</taxon>
        <taxon>Teleostei</taxon>
        <taxon>Neoteleostei</taxon>
        <taxon>Acanthomorphata</taxon>
        <taxon>Eupercaria</taxon>
        <taxon>Perciformes</taxon>
        <taxon>Notothenioidei</taxon>
        <taxon>Nototheniidae</taxon>
        <taxon>Dissostichus</taxon>
    </lineage>
</organism>
<evidence type="ECO:0000256" key="12">
    <source>
        <dbReference type="ARBA" id="ARBA00023136"/>
    </source>
</evidence>
<sequence>MPADGYGHAAPGTDAGKAFCMFYAVLGIPLTLVMFQSLGERMNTFVKYLLKRIKKCCGMSITDVSMENMVTVGFFSCVGTLCVGAVAFSHYEDWSFFQSYYYCFITLTTIGFGDFVALQKNRALQKKPMYVAFSFMYILVGLTVIGAFLNLVVLRFLTMNSEDERRDAEERASLAGNRNSMIIHIQDETLPRGRRRREGYRQEVTDLQSVCSCMHYHSHDFGSSGGGMGGLGCAFSHQNSFSSQLNPNQYFQSVSYKIEEISPSTLKNSFYPSPVSSSLPSAQVARTKQTPRPFFCTETDIEQQVKQEMFAKPGASQREEMLTLQVKNTMLQLNGQNVRLAAKNGRSSKSPGLHLSATHGRETGGHFTAVKGTKHTTHTSHTTHTTHTTPDPEREAEHQPVRRPLKLAPLDLPEEVREAQKQKLKSTQQEVKPASSKMDVAVNGPRVRKGKSCRRQRVVKVCLPTSTETPQLTHSIPAEQHGDKHLEDVVCRGTPANLCSKPAPPLLSHRGDKACGDAEVACQNPNQPEGVGRRLRLRRAQCLEEDQSNSNTSTGGLSADKDKLAQGVQGRMQQGERASRIQMHAAGKGIKETPAASRERVRKSHQEDCSQQQAPRCTLDQPDGGGSSEHDLTGVKPNASK</sequence>
<dbReference type="PRINTS" id="PR01585">
    <property type="entry name" value="TASK3CHANNEL"/>
</dbReference>
<feature type="non-terminal residue" evidence="18">
    <location>
        <position position="641"/>
    </location>
</feature>